<accession>K0T9B0</accession>
<dbReference type="Proteomes" id="UP000266841">
    <property type="component" value="Unassembled WGS sequence"/>
</dbReference>
<feature type="compositionally biased region" description="Basic and acidic residues" evidence="1">
    <location>
        <begin position="56"/>
        <end position="70"/>
    </location>
</feature>
<evidence type="ECO:0000313" key="2">
    <source>
        <dbReference type="EMBL" id="EJK70021.1"/>
    </source>
</evidence>
<evidence type="ECO:0000313" key="3">
    <source>
        <dbReference type="Proteomes" id="UP000266841"/>
    </source>
</evidence>
<feature type="region of interest" description="Disordered" evidence="1">
    <location>
        <begin position="56"/>
        <end position="115"/>
    </location>
</feature>
<comment type="caution">
    <text evidence="2">The sequence shown here is derived from an EMBL/GenBank/DDBJ whole genome shotgun (WGS) entry which is preliminary data.</text>
</comment>
<feature type="non-terminal residue" evidence="2">
    <location>
        <position position="115"/>
    </location>
</feature>
<reference evidence="2 3" key="1">
    <citation type="journal article" date="2012" name="Genome Biol.">
        <title>Genome and low-iron response of an oceanic diatom adapted to chronic iron limitation.</title>
        <authorList>
            <person name="Lommer M."/>
            <person name="Specht M."/>
            <person name="Roy A.S."/>
            <person name="Kraemer L."/>
            <person name="Andreson R."/>
            <person name="Gutowska M.A."/>
            <person name="Wolf J."/>
            <person name="Bergner S.V."/>
            <person name="Schilhabel M.B."/>
            <person name="Klostermeier U.C."/>
            <person name="Beiko R.G."/>
            <person name="Rosenstiel P."/>
            <person name="Hippler M."/>
            <person name="Laroche J."/>
        </authorList>
    </citation>
    <scope>NUCLEOTIDE SEQUENCE [LARGE SCALE GENOMIC DNA]</scope>
    <source>
        <strain evidence="2 3">CCMP1005</strain>
    </source>
</reference>
<protein>
    <submittedName>
        <fullName evidence="2">Uncharacterized protein</fullName>
    </submittedName>
</protein>
<dbReference type="OrthoDB" id="5920717at2759"/>
<proteinExistence type="predicted"/>
<feature type="compositionally biased region" description="Basic and acidic residues" evidence="1">
    <location>
        <begin position="80"/>
        <end position="94"/>
    </location>
</feature>
<keyword evidence="3" id="KW-1185">Reference proteome</keyword>
<organism evidence="2 3">
    <name type="scientific">Thalassiosira oceanica</name>
    <name type="common">Marine diatom</name>
    <dbReference type="NCBI Taxonomy" id="159749"/>
    <lineage>
        <taxon>Eukaryota</taxon>
        <taxon>Sar</taxon>
        <taxon>Stramenopiles</taxon>
        <taxon>Ochrophyta</taxon>
        <taxon>Bacillariophyta</taxon>
        <taxon>Coscinodiscophyceae</taxon>
        <taxon>Thalassiosirophycidae</taxon>
        <taxon>Thalassiosirales</taxon>
        <taxon>Thalassiosiraceae</taxon>
        <taxon>Thalassiosira</taxon>
    </lineage>
</organism>
<dbReference type="EMBL" id="AGNL01009190">
    <property type="protein sequence ID" value="EJK70021.1"/>
    <property type="molecule type" value="Genomic_DNA"/>
</dbReference>
<sequence>MKFPFNFAQSELTTFILTLTHPQQDIVAEWLRRWIANPLLFERVSSNLTDKRCLSVGERQDGDGKEEGLRRTQQSTAAARESRRRSFERRDELKPPAGPAPRAAGPRGPRRASTS</sequence>
<name>K0T9B0_THAOC</name>
<evidence type="ECO:0000256" key="1">
    <source>
        <dbReference type="SAM" id="MobiDB-lite"/>
    </source>
</evidence>
<dbReference type="AlphaFoldDB" id="K0T9B0"/>
<gene>
    <name evidence="2" type="ORF">THAOC_08659</name>
</gene>